<dbReference type="GeneID" id="28939810"/>
<dbReference type="InterPro" id="IPR008936">
    <property type="entry name" value="Rho_GTPase_activation_prot"/>
</dbReference>
<evidence type="ECO:0000256" key="2">
    <source>
        <dbReference type="ARBA" id="ARBA00022553"/>
    </source>
</evidence>
<dbReference type="Gene3D" id="2.30.29.30">
    <property type="entry name" value="Pleckstrin-homology domain (PH domain)/Phosphotyrosine-binding domain (PTB)"/>
    <property type="match status" value="1"/>
</dbReference>
<evidence type="ECO:0000313" key="5">
    <source>
        <dbReference type="Proteomes" id="UP000053447"/>
    </source>
</evidence>
<evidence type="ECO:0000259" key="3">
    <source>
        <dbReference type="PROSITE" id="PS50018"/>
    </source>
</evidence>
<reference evidence="5" key="1">
    <citation type="journal article" date="2016" name="Nat. Commun.">
        <title>Genome analysis of three Pneumocystis species reveals adaptation mechanisms to life exclusively in mammalian hosts.</title>
        <authorList>
            <person name="Ma L."/>
            <person name="Chen Z."/>
            <person name="Huang D.W."/>
            <person name="Kutty G."/>
            <person name="Ishihara M."/>
            <person name="Wang H."/>
            <person name="Abouelleil A."/>
            <person name="Bishop L."/>
            <person name="Davey E."/>
            <person name="Deng R."/>
            <person name="Deng X."/>
            <person name="Fan L."/>
            <person name="Fantoni G."/>
            <person name="Fitzgerald M."/>
            <person name="Gogineni E."/>
            <person name="Goldberg J.M."/>
            <person name="Handley G."/>
            <person name="Hu X."/>
            <person name="Huber C."/>
            <person name="Jiao X."/>
            <person name="Jones K."/>
            <person name="Levin J.Z."/>
            <person name="Liu Y."/>
            <person name="Macdonald P."/>
            <person name="Melnikov A."/>
            <person name="Raley C."/>
            <person name="Sassi M."/>
            <person name="Sherman B.T."/>
            <person name="Song X."/>
            <person name="Sykes S."/>
            <person name="Tran B."/>
            <person name="Walsh L."/>
            <person name="Xia Y."/>
            <person name="Yang J."/>
            <person name="Young S."/>
            <person name="Zeng Q."/>
            <person name="Zheng X."/>
            <person name="Stephens R."/>
            <person name="Nusbaum C."/>
            <person name="Birren B.W."/>
            <person name="Azadi P."/>
            <person name="Lempicki R.A."/>
            <person name="Cuomo C.A."/>
            <person name="Kovacs J.A."/>
        </authorList>
    </citation>
    <scope>NUCLEOTIDE SEQUENCE [LARGE SCALE GENOMIC DNA]</scope>
    <source>
        <strain evidence="5">RU7</strain>
    </source>
</reference>
<dbReference type="InterPro" id="IPR001936">
    <property type="entry name" value="RasGAP_dom"/>
</dbReference>
<feature type="domain" description="Ras-GAP" evidence="3">
    <location>
        <begin position="1194"/>
        <end position="1387"/>
    </location>
</feature>
<dbReference type="SMART" id="SM00323">
    <property type="entry name" value="RasGAP"/>
    <property type="match status" value="1"/>
</dbReference>
<evidence type="ECO:0000313" key="4">
    <source>
        <dbReference type="EMBL" id="KTW31219.1"/>
    </source>
</evidence>
<keyword evidence="2" id="KW-0597">Phosphoprotein</keyword>
<dbReference type="InterPro" id="IPR001251">
    <property type="entry name" value="CRAL-TRIO_dom"/>
</dbReference>
<evidence type="ECO:0000256" key="1">
    <source>
        <dbReference type="ARBA" id="ARBA00022468"/>
    </source>
</evidence>
<dbReference type="GO" id="GO:0005096">
    <property type="term" value="F:GTPase activator activity"/>
    <property type="evidence" value="ECO:0007669"/>
    <property type="project" value="UniProtKB-KW"/>
</dbReference>
<accession>A0A0W4ZS73</accession>
<dbReference type="OrthoDB" id="28245at2759"/>
<dbReference type="SUPFAM" id="SSF48350">
    <property type="entry name" value="GTPase activation domain, GAP"/>
    <property type="match status" value="1"/>
</dbReference>
<dbReference type="Proteomes" id="UP000053447">
    <property type="component" value="Unassembled WGS sequence"/>
</dbReference>
<dbReference type="VEuPathDB" id="FungiDB:T551_01292"/>
<protein>
    <recommendedName>
        <fullName evidence="3">Ras-GAP domain-containing protein</fullName>
    </recommendedName>
</protein>
<dbReference type="InterPro" id="IPR011993">
    <property type="entry name" value="PH-like_dom_sf"/>
</dbReference>
<dbReference type="InterPro" id="IPR036865">
    <property type="entry name" value="CRAL-TRIO_dom_sf"/>
</dbReference>
<dbReference type="PROSITE" id="PS50018">
    <property type="entry name" value="RAS_GTPASE_ACTIV_2"/>
    <property type="match status" value="1"/>
</dbReference>
<dbReference type="GO" id="GO:0032153">
    <property type="term" value="C:cell division site"/>
    <property type="evidence" value="ECO:0007669"/>
    <property type="project" value="UniProtKB-ARBA"/>
</dbReference>
<comment type="caution">
    <text evidence="4">The sequence shown here is derived from an EMBL/GenBank/DDBJ whole genome shotgun (WGS) entry which is preliminary data.</text>
</comment>
<dbReference type="GO" id="GO:0005938">
    <property type="term" value="C:cell cortex"/>
    <property type="evidence" value="ECO:0007669"/>
    <property type="project" value="UniProtKB-ARBA"/>
</dbReference>
<dbReference type="Gene3D" id="1.10.506.10">
    <property type="entry name" value="GTPase Activation - p120gap, domain 1"/>
    <property type="match status" value="2"/>
</dbReference>
<dbReference type="STRING" id="1408657.A0A0W4ZS73"/>
<dbReference type="RefSeq" id="XP_018230209.1">
    <property type="nucleotide sequence ID" value="XM_018373555.1"/>
</dbReference>
<proteinExistence type="predicted"/>
<organism evidence="4 5">
    <name type="scientific">Pneumocystis jirovecii (strain RU7)</name>
    <name type="common">Human pneumocystis pneumonia agent</name>
    <dbReference type="NCBI Taxonomy" id="1408657"/>
    <lineage>
        <taxon>Eukaryota</taxon>
        <taxon>Fungi</taxon>
        <taxon>Dikarya</taxon>
        <taxon>Ascomycota</taxon>
        <taxon>Taphrinomycotina</taxon>
        <taxon>Pneumocystomycetes</taxon>
        <taxon>Pneumocystaceae</taxon>
        <taxon>Pneumocystis</taxon>
    </lineage>
</organism>
<dbReference type="Pfam" id="PF00616">
    <property type="entry name" value="RasGAP"/>
    <property type="match status" value="1"/>
</dbReference>
<dbReference type="PANTHER" id="PTHR10194">
    <property type="entry name" value="RAS GTPASE-ACTIVATING PROTEINS"/>
    <property type="match status" value="1"/>
</dbReference>
<dbReference type="PANTHER" id="PTHR10194:SF142">
    <property type="entry name" value="NEUROFIBROMIN"/>
    <property type="match status" value="1"/>
</dbReference>
<sequence length="2557" mass="299472">MKDIDEILVQKLWDDLPVVNGSEWKLFEKNVNIQQTIETIIQLFSLHFNKMFSILIGLLRKLKKLSTETLPLHAQSIELLYSQLVLLRIISISISRRWMLSVDVKKSLDSPKFSEFPKICPLPSLDSFDFLDESLAKYVFMTIVSYEYFRITSYSLVSSLMVNAIGFVEKKRVIIDDIIKEISQHASRIVFYISVANWNVAFQFFQDISRKKLLNIEEDSFQYNFFVLECFCLDYTRMTSILHDLVLTFPRMRKNYQIMVANSLRIGIWNWIHNFPAEFTSLHKKQRGMSNATLQIFDIIYGCSISQKRKEIFWPLNMILLIICPDIFNEEFEILKKLPVFQKKLFFLDDLKRALDSPKTFPVAINCYIDFLKAISFAPPLISLRKFTPKIEQENRIFENILFRNEESVISKQNFVDAFVSLFVLDIKHFVEKMLKQFFDSKAILFNQLIFVKGCYDIVFKYKCFPWIPFVKLYPKLIIHLEFILKELLIIFKNSDYIYNVLQKSKRNIEGNELIDMFIFILNIWKSDPEILQIMDAQSENEDILSTFSFIFSQSMDNISPLIINSVVKFILYLYSDPDLFLWKNLSDSSEGPKKFWIFTSHLMLSIIGKLLDVESSSNSIKFFIEAFTNLIHYLIRLLDVYQMFKSVSKLDIVECISLNVVAEMAFLVLLCSSSTEIYLMSVKAFGFFFSHYQSLSLDFSDHLEISFNSNFSLYSEFILEIFPMSRDVFQKSLRMLLKSKIKATSGVIMTWDEMLKRWAMLLNIIIDIPGDRVDFLYHKKFNISKKKSKTEIKRFRENIEENIIEWQNYTGFLVALSACCLDYATTSKYFLPNNGLFSITKGISGLNELEKVIMQFFEELVSLLSSSSAIVRESVRVILGSDLNQKLYIILFHSFESTIKSFFDLKGGIIKNEKNIIFIEQVIILLKDILDKLDKSLDIYFFFDFFCLILYIARYLDFLEKNLACLEIRVKFCYLCETIILRDLSFQKEFKRRNSILTIIYNWISDSLKVNDDVFLLNEFYESDKLQKKLDLNCIKIISQLLYKLPFYSLNLLDVNDIESHDVLFHTYFNFFKNLLLKCKFVKVCFYDLFDIFSKEFLNELTLLWDFIILGLSNLLFSNMKYVLKYYIHMCYCDNIIIRSAFIRILTMSFKQDIKLGNLLEDTDKDKYWRMTEFLLKNPRFTMVLCDICPSVQINHLASSLYRIFSSKGKGLYLLEMLIEKEVMETRSESELFRRNSIVSKMLSVSARIEGSRYINEVFKPLLQKVLQNPDIFCLELDPSKIESKEKLNDNISSLKSIVGSFLDAICSSVVEIPRAIKRICHCIVTYVSRKFPDFCYISVGGFIFLRFLCPIILSPESENIYFESALKDNRRGLLLIAKVIQNLANNVVFGEKESYMIVLNDFLEENLYRVTEFLKNISLVPESDELGSLLVMSFQYDYSYIHSFLVEYNDLIRTGLMIDKRNIFDHYCHDSIQETKGLFDEFGKILDFLGLPLQRFCFKISSNYILFDMSNMVFEKFMEKNSIRNIKSISGFELIRQGGVSRDKRPILYLSLRKFNATYDNFEYIVYYFLKTVQNVWDNSFEVMVDSTEYNMSGENAFQLFQIIILLLPHQAFSNCSVIYFLNLSTYLRRKLQNSFERIISLFKFSKILFLFSKEELEIYANLEDFSLSKETVSFFNDTFSTFHSIIRHVYYESWIDVSIKIGYKYIQIFTDEKYDIFHSISSYISDIYHISEIDINIFVDSTEKNIFFFRLNHENASILFGGAKRYSIVKAVKKSKANYLSLYKNCLDSNLYPKDIQGRLLNIVLLNSVNKDDELRSSSYVFFCLLGQLFHFDLGLNYLNLGDIFVPRNNDYHIIFLSEKLSFLEPQLTLQFLDEFCSTFSLYSSIEKHYSLLYISSWLNNFEKVLLDGYKSVNFLEKVRQIIRLFIDFSLRNQEFLRLIDISIWSVLGKIHKIFDIVIDELVFYGITFGYGTPQYELILHICMAMQSVCLKSKILIRIRKALVRSSLEFAYSLVKCEVWLEISILIHMFLIFSFTNHQALFHLPDIFYVVSLTLKNGSNFETSIIYNFFISSIHSFCIFLPIDKQNLFKLKMLFDEFQTSKFQFLFGLDFRTNKSDNQNNVFYGLSDISDLRAFEALILLLLDSFNYIAPLEDIANFWRSRWMSLVSSIAFGENIAIQTRAMISLGCLANDKISDDIMRQVFFVLNKSLVEYTENNILLSVSVLMCLSRMMQNMSIYSKYYQIIFWLSVSIIQIEDINLFGPAALLMQSSIRAMNKNKYFSKNSISFVLLSSMTSYADITKQLNENFGICFGINFPFSIVIILLKGLRKSSTRSITMDLLMSFLEVTVDFLKTTNYMKMDILSTDVLAFIIPLLLVSQNIVEMRKLLSFIGINDVESKFHEISDISSILYTKFEISDNMIALLFLSIIMEMLNSVDNEHEQVVLYSILIEASVAIPETFRLICDELKYRSSIIMNTTQNPSVLSIVQRLYLIIVSNSYYNVTGASIQSRILLLEDLNFSGLKNCCYFSSLTENDTKKRLNLVEQLITTMINDY</sequence>
<name>A0A0W4ZS73_PNEJ7</name>
<dbReference type="InterPro" id="IPR039360">
    <property type="entry name" value="Ras_GTPase"/>
</dbReference>
<keyword evidence="5" id="KW-1185">Reference proteome</keyword>
<keyword evidence="1" id="KW-0343">GTPase activation</keyword>
<dbReference type="EMBL" id="LFWA01000005">
    <property type="protein sequence ID" value="KTW31219.1"/>
    <property type="molecule type" value="Genomic_DNA"/>
</dbReference>
<dbReference type="Pfam" id="PF13716">
    <property type="entry name" value="CRAL_TRIO_2"/>
    <property type="match status" value="1"/>
</dbReference>
<dbReference type="Gene3D" id="3.40.525.10">
    <property type="entry name" value="CRAL-TRIO lipid binding domain"/>
    <property type="match status" value="1"/>
</dbReference>
<gene>
    <name evidence="4" type="ORF">T551_01292</name>
</gene>